<dbReference type="InterPro" id="IPR045425">
    <property type="entry name" value="DUF6508"/>
</dbReference>
<evidence type="ECO:0000313" key="1">
    <source>
        <dbReference type="EMBL" id="RJX38730.1"/>
    </source>
</evidence>
<dbReference type="Proteomes" id="UP000267798">
    <property type="component" value="Unassembled WGS sequence"/>
</dbReference>
<sequence length="135" mass="15772">MDEQQGLIKLLGFISYFEDDDIEYCRWQTGEKLENGMSYMPYPVYDDRLQEFIRAVDKSGLMNSNYLALLNDKIGPEKDILKVIDETNDRDILLAALTYFVRQERFQEGIWGMAAKDKVFLRILLKLRSLNASCD</sequence>
<keyword evidence="2" id="KW-1185">Reference proteome</keyword>
<protein>
    <submittedName>
        <fullName evidence="1">Uncharacterized protein</fullName>
    </submittedName>
</protein>
<dbReference type="EMBL" id="QXQB01000003">
    <property type="protein sequence ID" value="RJX38730.1"/>
    <property type="molecule type" value="Genomic_DNA"/>
</dbReference>
<comment type="caution">
    <text evidence="1">The sequence shown here is derived from an EMBL/GenBank/DDBJ whole genome shotgun (WGS) entry which is preliminary data.</text>
</comment>
<dbReference type="AlphaFoldDB" id="A0A3A6PEY9"/>
<gene>
    <name evidence="1" type="ORF">D3P09_14410</name>
</gene>
<dbReference type="RefSeq" id="WP_120111284.1">
    <property type="nucleotide sequence ID" value="NZ_QXQB01000003.1"/>
</dbReference>
<accession>A0A3A6PEY9</accession>
<name>A0A3A6PEY9_9BACL</name>
<dbReference type="OrthoDB" id="2616991at2"/>
<reference evidence="1 2" key="1">
    <citation type="submission" date="2018-09" db="EMBL/GenBank/DDBJ databases">
        <title>Paenibacillus aracenensis nov. sp. isolated from a cave in southern Spain.</title>
        <authorList>
            <person name="Jurado V."/>
            <person name="Gutierrez-Patricio S."/>
            <person name="Gonzalez-Pimentel J.L."/>
            <person name="Miller A.Z."/>
            <person name="Laiz L."/>
            <person name="Saiz-Jimenez C."/>
        </authorList>
    </citation>
    <scope>NUCLEOTIDE SEQUENCE [LARGE SCALE GENOMIC DNA]</scope>
    <source>
        <strain evidence="1 2">JCM 19203</strain>
    </source>
</reference>
<proteinExistence type="predicted"/>
<dbReference type="Pfam" id="PF20118">
    <property type="entry name" value="DUF6508"/>
    <property type="match status" value="1"/>
</dbReference>
<evidence type="ECO:0000313" key="2">
    <source>
        <dbReference type="Proteomes" id="UP000267798"/>
    </source>
</evidence>
<organism evidence="1 2">
    <name type="scientific">Paenibacillus pinisoli</name>
    <dbReference type="NCBI Taxonomy" id="1276110"/>
    <lineage>
        <taxon>Bacteria</taxon>
        <taxon>Bacillati</taxon>
        <taxon>Bacillota</taxon>
        <taxon>Bacilli</taxon>
        <taxon>Bacillales</taxon>
        <taxon>Paenibacillaceae</taxon>
        <taxon>Paenibacillus</taxon>
    </lineage>
</organism>